<organism evidence="1">
    <name type="scientific">bioreactor metagenome</name>
    <dbReference type="NCBI Taxonomy" id="1076179"/>
    <lineage>
        <taxon>unclassified sequences</taxon>
        <taxon>metagenomes</taxon>
        <taxon>ecological metagenomes</taxon>
    </lineage>
</organism>
<sequence length="86" mass="9917">MVRFSAYTQECRIHYAYEKLHALAVIGSYLKVYIHILTCIGLKIIVPVFYLQAVASSVIGFVRSEYQRVPVYLKICQRCHLAFVFG</sequence>
<comment type="caution">
    <text evidence="1">The sequence shown here is derived from an EMBL/GenBank/DDBJ whole genome shotgun (WGS) entry which is preliminary data.</text>
</comment>
<gene>
    <name evidence="1" type="ORF">SDC9_129845</name>
</gene>
<protein>
    <submittedName>
        <fullName evidence="1">Uncharacterized protein</fullName>
    </submittedName>
</protein>
<reference evidence="1" key="1">
    <citation type="submission" date="2019-08" db="EMBL/GenBank/DDBJ databases">
        <authorList>
            <person name="Kucharzyk K."/>
            <person name="Murdoch R.W."/>
            <person name="Higgins S."/>
            <person name="Loffler F."/>
        </authorList>
    </citation>
    <scope>NUCLEOTIDE SEQUENCE</scope>
</reference>
<name>A0A645D121_9ZZZZ</name>
<dbReference type="EMBL" id="VSSQ01031759">
    <property type="protein sequence ID" value="MPM82783.1"/>
    <property type="molecule type" value="Genomic_DNA"/>
</dbReference>
<proteinExistence type="predicted"/>
<evidence type="ECO:0000313" key="1">
    <source>
        <dbReference type="EMBL" id="MPM82783.1"/>
    </source>
</evidence>
<dbReference type="AlphaFoldDB" id="A0A645D121"/>
<accession>A0A645D121</accession>